<evidence type="ECO:0000313" key="2">
    <source>
        <dbReference type="EMBL" id="CAI9173319.1"/>
    </source>
</evidence>
<feature type="compositionally biased region" description="Basic and acidic residues" evidence="1">
    <location>
        <begin position="9"/>
        <end position="30"/>
    </location>
</feature>
<accession>A0ABN8ZHU1</accession>
<gene>
    <name evidence="2" type="ORF">MRATA1EN1_LOCUS22281</name>
</gene>
<organism evidence="2 3">
    <name type="scientific">Rangifer tarandus platyrhynchus</name>
    <name type="common">Svalbard reindeer</name>
    <dbReference type="NCBI Taxonomy" id="3082113"/>
    <lineage>
        <taxon>Eukaryota</taxon>
        <taxon>Metazoa</taxon>
        <taxon>Chordata</taxon>
        <taxon>Craniata</taxon>
        <taxon>Vertebrata</taxon>
        <taxon>Euteleostomi</taxon>
        <taxon>Mammalia</taxon>
        <taxon>Eutheria</taxon>
        <taxon>Laurasiatheria</taxon>
        <taxon>Artiodactyla</taxon>
        <taxon>Ruminantia</taxon>
        <taxon>Pecora</taxon>
        <taxon>Cervidae</taxon>
        <taxon>Odocoileinae</taxon>
        <taxon>Rangifer</taxon>
    </lineage>
</organism>
<sequence length="103" mass="11055">MRGPLLRAEPGRQELRARGRSLRADSREQCQAEGSGPALSWGVAPRLAEHELACQLRLPRAVPSSHSSLAASGWCGVYYCPRVTGPRPSTSSAEGQTLHHAVV</sequence>
<reference evidence="2" key="1">
    <citation type="submission" date="2023-04" db="EMBL/GenBank/DDBJ databases">
        <authorList>
            <consortium name="ELIXIR-Norway"/>
        </authorList>
    </citation>
    <scope>NUCLEOTIDE SEQUENCE [LARGE SCALE GENOMIC DNA]</scope>
</reference>
<evidence type="ECO:0000313" key="3">
    <source>
        <dbReference type="Proteomes" id="UP001176941"/>
    </source>
</evidence>
<proteinExistence type="predicted"/>
<protein>
    <submittedName>
        <fullName evidence="2">Uncharacterized protein</fullName>
    </submittedName>
</protein>
<keyword evidence="3" id="KW-1185">Reference proteome</keyword>
<feature type="region of interest" description="Disordered" evidence="1">
    <location>
        <begin position="1"/>
        <end position="38"/>
    </location>
</feature>
<name>A0ABN8ZHU1_RANTA</name>
<dbReference type="Proteomes" id="UP001176941">
    <property type="component" value="Chromosome 33"/>
</dbReference>
<evidence type="ECO:0000256" key="1">
    <source>
        <dbReference type="SAM" id="MobiDB-lite"/>
    </source>
</evidence>
<dbReference type="EMBL" id="OX459969">
    <property type="protein sequence ID" value="CAI9173319.1"/>
    <property type="molecule type" value="Genomic_DNA"/>
</dbReference>